<dbReference type="OrthoDB" id="433924at2759"/>
<feature type="compositionally biased region" description="Low complexity" evidence="2">
    <location>
        <begin position="121"/>
        <end position="132"/>
    </location>
</feature>
<proteinExistence type="predicted"/>
<evidence type="ECO:0000313" key="4">
    <source>
        <dbReference type="EMBL" id="OLN83409.1"/>
    </source>
</evidence>
<accession>A0A1Q8RGK9</accession>
<feature type="compositionally biased region" description="Polar residues" evidence="2">
    <location>
        <begin position="78"/>
        <end position="92"/>
    </location>
</feature>
<dbReference type="SMART" id="SM00384">
    <property type="entry name" value="AT_hook"/>
    <property type="match status" value="2"/>
</dbReference>
<feature type="region of interest" description="Disordered" evidence="2">
    <location>
        <begin position="436"/>
        <end position="545"/>
    </location>
</feature>
<comment type="caution">
    <text evidence="4">The sequence shown here is derived from an EMBL/GenBank/DDBJ whole genome shotgun (WGS) entry which is preliminary data.</text>
</comment>
<dbReference type="InterPro" id="IPR016197">
    <property type="entry name" value="Chromo-like_dom_sf"/>
</dbReference>
<sequence length="545" mass="58669">MARLNESPAPPSGAESAKKPQLPLKNGAVANSLLSSPVRAAESLSPHPSKRQKSRATTGTPRSEASRSPSPPTASPHIQANSLPSKTLNQKTPADDMDVEVAGTPADPPTATTAEKQPVDSASTPTPTAPTADMGLVPEAQVGDAPVSDIVESTPEPSVPRAGVLTSVKKSFKTAVNNLTGQRGGSTTVTSTFEQTVVSRKRSREPEADGTPAPAVDEETKEAEPDKDAEAPNVTLDVNDTTIQLGNQLDADVVAEEARAKSPVKEAVQVAAAEPTADAEINVATPDDNADTVAAASTEAVPVREDEDEDMDDPKNGVFVLDKIIGHRRDPKDETLFHMQVSWKNDDPTWEPEQIIQEDAAEALFAYWDSVKGGRLGAMTDKGLWHVLKIEKHRKKPSGAVEFLVYWIGSRDRSWEPERQVEQYARQHVADYWTSKGGRSNFVKPPAAVPAKRGRGRPRKNTVPDDVEAPVEAHEEISTGPKEKRGRAAQKQKDAEKDELPVDKADKATAAEEGSKKQDKAEPAEIDEEPPKKRGRGRPRRNPVS</sequence>
<dbReference type="Gene3D" id="2.40.50.40">
    <property type="match status" value="2"/>
</dbReference>
<comment type="subunit">
    <text evidence="1">Component of the NuA4 histone acetyltransferase complex.</text>
</comment>
<feature type="compositionally biased region" description="Basic residues" evidence="2">
    <location>
        <begin position="533"/>
        <end position="545"/>
    </location>
</feature>
<feature type="compositionally biased region" description="Basic and acidic residues" evidence="2">
    <location>
        <begin position="491"/>
        <end position="523"/>
    </location>
</feature>
<dbReference type="CDD" id="cd00024">
    <property type="entry name" value="CD_CSD"/>
    <property type="match status" value="1"/>
</dbReference>
<dbReference type="InterPro" id="IPR017956">
    <property type="entry name" value="AT_hook_DNA-bd_motif"/>
</dbReference>
<protein>
    <recommendedName>
        <fullName evidence="3">Chromo domain-containing protein</fullName>
    </recommendedName>
</protein>
<dbReference type="InterPro" id="IPR000953">
    <property type="entry name" value="Chromo/chromo_shadow_dom"/>
</dbReference>
<feature type="region of interest" description="Disordered" evidence="2">
    <location>
        <begin position="178"/>
        <end position="237"/>
    </location>
</feature>
<dbReference type="PRINTS" id="PR00929">
    <property type="entry name" value="ATHOOK"/>
</dbReference>
<dbReference type="PROSITE" id="PS50013">
    <property type="entry name" value="CHROMO_2"/>
    <property type="match status" value="1"/>
</dbReference>
<reference evidence="4 5" key="1">
    <citation type="submission" date="2016-11" db="EMBL/GenBank/DDBJ databases">
        <title>Draft Genome Assembly of Colletotrichum chlorophyti a pathogen of herbaceous plants.</title>
        <authorList>
            <person name="Gan P."/>
            <person name="Narusaka M."/>
            <person name="Tsushima A."/>
            <person name="Narusaka Y."/>
            <person name="Takano Y."/>
            <person name="Shirasu K."/>
        </authorList>
    </citation>
    <scope>NUCLEOTIDE SEQUENCE [LARGE SCALE GENOMIC DNA]</scope>
    <source>
        <strain evidence="4 5">NTL11</strain>
    </source>
</reference>
<feature type="compositionally biased region" description="Low complexity" evidence="2">
    <location>
        <begin position="102"/>
        <end position="114"/>
    </location>
</feature>
<evidence type="ECO:0000256" key="1">
    <source>
        <dbReference type="ARBA" id="ARBA00011353"/>
    </source>
</evidence>
<feature type="compositionally biased region" description="Polar residues" evidence="2">
    <location>
        <begin position="178"/>
        <end position="198"/>
    </location>
</feature>
<evidence type="ECO:0000259" key="3">
    <source>
        <dbReference type="PROSITE" id="PS50013"/>
    </source>
</evidence>
<dbReference type="SUPFAM" id="SSF54160">
    <property type="entry name" value="Chromo domain-like"/>
    <property type="match status" value="2"/>
</dbReference>
<keyword evidence="5" id="KW-1185">Reference proteome</keyword>
<name>A0A1Q8RGK9_9PEZI</name>
<evidence type="ECO:0000256" key="2">
    <source>
        <dbReference type="SAM" id="MobiDB-lite"/>
    </source>
</evidence>
<dbReference type="GO" id="GO:0006338">
    <property type="term" value="P:chromatin remodeling"/>
    <property type="evidence" value="ECO:0007669"/>
    <property type="project" value="UniProtKB-ARBA"/>
</dbReference>
<evidence type="ECO:0000313" key="5">
    <source>
        <dbReference type="Proteomes" id="UP000186583"/>
    </source>
</evidence>
<dbReference type="Proteomes" id="UP000186583">
    <property type="component" value="Unassembled WGS sequence"/>
</dbReference>
<dbReference type="GO" id="GO:0003677">
    <property type="term" value="F:DNA binding"/>
    <property type="evidence" value="ECO:0007669"/>
    <property type="project" value="InterPro"/>
</dbReference>
<organism evidence="4 5">
    <name type="scientific">Colletotrichum chlorophyti</name>
    <dbReference type="NCBI Taxonomy" id="708187"/>
    <lineage>
        <taxon>Eukaryota</taxon>
        <taxon>Fungi</taxon>
        <taxon>Dikarya</taxon>
        <taxon>Ascomycota</taxon>
        <taxon>Pezizomycotina</taxon>
        <taxon>Sordariomycetes</taxon>
        <taxon>Hypocreomycetidae</taxon>
        <taxon>Glomerellales</taxon>
        <taxon>Glomerellaceae</taxon>
        <taxon>Colletotrichum</taxon>
    </lineage>
</organism>
<dbReference type="AlphaFoldDB" id="A0A1Q8RGK9"/>
<feature type="compositionally biased region" description="Basic and acidic residues" evidence="2">
    <location>
        <begin position="471"/>
        <end position="483"/>
    </location>
</feature>
<dbReference type="SMART" id="SM00298">
    <property type="entry name" value="CHROMO"/>
    <property type="match status" value="2"/>
</dbReference>
<dbReference type="STRING" id="708187.A0A1Q8RGK9"/>
<feature type="region of interest" description="Disordered" evidence="2">
    <location>
        <begin position="1"/>
        <end position="165"/>
    </location>
</feature>
<gene>
    <name evidence="4" type="ORF">CCHL11_03131</name>
</gene>
<feature type="domain" description="Chromo" evidence="3">
    <location>
        <begin position="385"/>
        <end position="444"/>
    </location>
</feature>
<dbReference type="EMBL" id="MPGH01000204">
    <property type="protein sequence ID" value="OLN83409.1"/>
    <property type="molecule type" value="Genomic_DNA"/>
</dbReference>